<evidence type="ECO:0000313" key="3">
    <source>
        <dbReference type="Proteomes" id="UP000663864"/>
    </source>
</evidence>
<evidence type="ECO:0000256" key="1">
    <source>
        <dbReference type="SAM" id="MobiDB-lite"/>
    </source>
</evidence>
<accession>A0A815INZ9</accession>
<dbReference type="Proteomes" id="UP000663864">
    <property type="component" value="Unassembled WGS sequence"/>
</dbReference>
<feature type="compositionally biased region" description="Polar residues" evidence="1">
    <location>
        <begin position="332"/>
        <end position="353"/>
    </location>
</feature>
<sequence length="523" mass="61706">MLSKQEYDKTVWQLKHMSREITGKYRKNLRSTLNRKIHEHDLSSTYPPFEPLPYIPYFVNRTTPEQTLHQLIQVATTSTEFTLDTESVNIYRTTNKPVLIQLQILLPHNLSLVNVIEMCHLPPENHICFKLLKQLFQIVFSKEKQVYIWGSTAELFPFITFKLFSYEQIDGINLINLQDQFKTYWNQQHIHKSNEENDICICESCLGKQPSETWSLQDSVALELHEYLSKVLTNQSFDIGLDPNLQHMNSSEKNHRQQLTTYALYDCLSMQRIIISMKNNKFKFISSNENTRSVYFEFLPIISIDDDDDDDIFSIEQPTVHQSNKRKFYFTNHDNSTNKNSSEIETNTPSTEIPINNSQFSLTKIDSVPSSTYARTNSPDWNFISSNDNNPITIDPSSEQSISTHPPQVHTELTSEQKKKIHNKTCTLRQRQRCYKHELIFKNIDRRFTIRKIKNILRQHNISFYTNAVNTSISRKTNKKQLYVGIREPSLLEDYKAQTEHFFTAKHYHRLQQHRHNSYRTRH</sequence>
<dbReference type="EMBL" id="CAJNOT010003174">
    <property type="protein sequence ID" value="CAF1368864.1"/>
    <property type="molecule type" value="Genomic_DNA"/>
</dbReference>
<protein>
    <submittedName>
        <fullName evidence="2">Uncharacterized protein</fullName>
    </submittedName>
</protein>
<comment type="caution">
    <text evidence="2">The sequence shown here is derived from an EMBL/GenBank/DDBJ whole genome shotgun (WGS) entry which is preliminary data.</text>
</comment>
<name>A0A815INZ9_9BILA</name>
<reference evidence="2" key="1">
    <citation type="submission" date="2021-02" db="EMBL/GenBank/DDBJ databases">
        <authorList>
            <person name="Nowell W R."/>
        </authorList>
    </citation>
    <scope>NUCLEOTIDE SEQUENCE</scope>
</reference>
<feature type="region of interest" description="Disordered" evidence="1">
    <location>
        <begin position="331"/>
        <end position="353"/>
    </location>
</feature>
<proteinExistence type="predicted"/>
<gene>
    <name evidence="2" type="ORF">ZHD862_LOCUS31482</name>
</gene>
<dbReference type="AlphaFoldDB" id="A0A815INZ9"/>
<evidence type="ECO:0000313" key="2">
    <source>
        <dbReference type="EMBL" id="CAF1368864.1"/>
    </source>
</evidence>
<organism evidence="2 3">
    <name type="scientific">Rotaria sordida</name>
    <dbReference type="NCBI Taxonomy" id="392033"/>
    <lineage>
        <taxon>Eukaryota</taxon>
        <taxon>Metazoa</taxon>
        <taxon>Spiralia</taxon>
        <taxon>Gnathifera</taxon>
        <taxon>Rotifera</taxon>
        <taxon>Eurotatoria</taxon>
        <taxon>Bdelloidea</taxon>
        <taxon>Philodinida</taxon>
        <taxon>Philodinidae</taxon>
        <taxon>Rotaria</taxon>
    </lineage>
</organism>